<name>A0ABS9WAL5_9PROT</name>
<proteinExistence type="predicted"/>
<dbReference type="Proteomes" id="UP001201985">
    <property type="component" value="Unassembled WGS sequence"/>
</dbReference>
<organism evidence="2 3">
    <name type="scientific">Teichococcus vastitatis</name>
    <dbReference type="NCBI Taxonomy" id="2307076"/>
    <lineage>
        <taxon>Bacteria</taxon>
        <taxon>Pseudomonadati</taxon>
        <taxon>Pseudomonadota</taxon>
        <taxon>Alphaproteobacteria</taxon>
        <taxon>Acetobacterales</taxon>
        <taxon>Roseomonadaceae</taxon>
        <taxon>Roseomonas</taxon>
    </lineage>
</organism>
<comment type="caution">
    <text evidence="2">The sequence shown here is derived from an EMBL/GenBank/DDBJ whole genome shotgun (WGS) entry which is preliminary data.</text>
</comment>
<feature type="region of interest" description="Disordered" evidence="1">
    <location>
        <begin position="68"/>
        <end position="92"/>
    </location>
</feature>
<feature type="compositionally biased region" description="Acidic residues" evidence="1">
    <location>
        <begin position="68"/>
        <end position="91"/>
    </location>
</feature>
<sequence length="104" mass="11598">MFTLEIGGKPVAVIDAEEGDAREIIESEAFREDLQRLRTKGTPLWDGQASLNLRPASEDEMAQFDDSDDALDESDLDEDDAAEEEDDEDGMEVVFLVPMDDDET</sequence>
<evidence type="ECO:0008006" key="4">
    <source>
        <dbReference type="Google" id="ProtNLM"/>
    </source>
</evidence>
<accession>A0ABS9WAL5</accession>
<evidence type="ECO:0000313" key="3">
    <source>
        <dbReference type="Proteomes" id="UP001201985"/>
    </source>
</evidence>
<evidence type="ECO:0000256" key="1">
    <source>
        <dbReference type="SAM" id="MobiDB-lite"/>
    </source>
</evidence>
<dbReference type="RefSeq" id="WP_157985876.1">
    <property type="nucleotide sequence ID" value="NZ_JALBUU010000125.1"/>
</dbReference>
<dbReference type="EMBL" id="JALBUU010000125">
    <property type="protein sequence ID" value="MCI0756346.1"/>
    <property type="molecule type" value="Genomic_DNA"/>
</dbReference>
<reference evidence="2 3" key="1">
    <citation type="submission" date="2022-03" db="EMBL/GenBank/DDBJ databases">
        <title>Complete genome analysis of Roseomonas KG 17.1 : a prolific producer of plant growth promoters.</title>
        <authorList>
            <person name="Saadouli I."/>
            <person name="Najjari A."/>
            <person name="Mosbah A."/>
            <person name="Ouzari H.I."/>
        </authorList>
    </citation>
    <scope>NUCLEOTIDE SEQUENCE [LARGE SCALE GENOMIC DNA]</scope>
    <source>
        <strain evidence="2 3">KG17-1</strain>
    </source>
</reference>
<evidence type="ECO:0000313" key="2">
    <source>
        <dbReference type="EMBL" id="MCI0756346.1"/>
    </source>
</evidence>
<keyword evidence="3" id="KW-1185">Reference proteome</keyword>
<gene>
    <name evidence="2" type="ORF">MON41_22165</name>
</gene>
<protein>
    <recommendedName>
        <fullName evidence="4">Glutamine amidotransferase</fullName>
    </recommendedName>
</protein>